<evidence type="ECO:0000313" key="2">
    <source>
        <dbReference type="Proteomes" id="UP000187203"/>
    </source>
</evidence>
<sequence>MAKDSRFVPKAWKGPLGIADNRGARDNMHYKLPISGGEN</sequence>
<gene>
    <name evidence="1" type="ORF">COLO4_04660</name>
</gene>
<reference evidence="2" key="1">
    <citation type="submission" date="2013-09" db="EMBL/GenBank/DDBJ databases">
        <title>Corchorus olitorius genome sequencing.</title>
        <authorList>
            <person name="Alam M."/>
            <person name="Haque M.S."/>
            <person name="Islam M.S."/>
            <person name="Emdad E.M."/>
            <person name="Islam M.M."/>
            <person name="Ahmed B."/>
            <person name="Halim A."/>
            <person name="Hossen Q.M.M."/>
            <person name="Hossain M.Z."/>
            <person name="Ahmed R."/>
            <person name="Khan M.M."/>
            <person name="Islam R."/>
            <person name="Rashid M.M."/>
            <person name="Khan S.A."/>
            <person name="Rahman M.S."/>
            <person name="Alam M."/>
            <person name="Yahiya A.S."/>
            <person name="Khan M.S."/>
            <person name="Azam M.S."/>
            <person name="Haque T."/>
            <person name="Lashkar M.Z.H."/>
            <person name="Akhand A.I."/>
            <person name="Morshed G."/>
            <person name="Roy S."/>
            <person name="Uddin K.S."/>
            <person name="Rabeya T."/>
            <person name="Hossain A.S."/>
            <person name="Chowdhury A."/>
            <person name="Snigdha A.R."/>
            <person name="Mortoza M.S."/>
            <person name="Matin S.A."/>
            <person name="Hoque S.M.E."/>
            <person name="Islam M.K."/>
            <person name="Roy D.K."/>
            <person name="Haider R."/>
            <person name="Moosa M.M."/>
            <person name="Elias S.M."/>
            <person name="Hasan A.M."/>
            <person name="Jahan S."/>
            <person name="Shafiuddin M."/>
            <person name="Mahmood N."/>
            <person name="Shommy N.S."/>
        </authorList>
    </citation>
    <scope>NUCLEOTIDE SEQUENCE [LARGE SCALE GENOMIC DNA]</scope>
    <source>
        <strain evidence="2">cv. O-4</strain>
    </source>
</reference>
<dbReference type="Proteomes" id="UP000187203">
    <property type="component" value="Unassembled WGS sequence"/>
</dbReference>
<name>A0A1R3KT58_9ROSI</name>
<proteinExistence type="predicted"/>
<accession>A0A1R3KT58</accession>
<evidence type="ECO:0000313" key="1">
    <source>
        <dbReference type="EMBL" id="OMP10273.1"/>
    </source>
</evidence>
<comment type="caution">
    <text evidence="1">The sequence shown here is derived from an EMBL/GenBank/DDBJ whole genome shotgun (WGS) entry which is preliminary data.</text>
</comment>
<dbReference type="EMBL" id="AWUE01011956">
    <property type="protein sequence ID" value="OMP10273.1"/>
    <property type="molecule type" value="Genomic_DNA"/>
</dbReference>
<organism evidence="1 2">
    <name type="scientific">Corchorus olitorius</name>
    <dbReference type="NCBI Taxonomy" id="93759"/>
    <lineage>
        <taxon>Eukaryota</taxon>
        <taxon>Viridiplantae</taxon>
        <taxon>Streptophyta</taxon>
        <taxon>Embryophyta</taxon>
        <taxon>Tracheophyta</taxon>
        <taxon>Spermatophyta</taxon>
        <taxon>Magnoliopsida</taxon>
        <taxon>eudicotyledons</taxon>
        <taxon>Gunneridae</taxon>
        <taxon>Pentapetalae</taxon>
        <taxon>rosids</taxon>
        <taxon>malvids</taxon>
        <taxon>Malvales</taxon>
        <taxon>Malvaceae</taxon>
        <taxon>Grewioideae</taxon>
        <taxon>Apeibeae</taxon>
        <taxon>Corchorus</taxon>
    </lineage>
</organism>
<keyword evidence="2" id="KW-1185">Reference proteome</keyword>
<protein>
    <submittedName>
        <fullName evidence="1">Uncharacterized protein</fullName>
    </submittedName>
</protein>
<dbReference type="AlphaFoldDB" id="A0A1R3KT58"/>